<reference evidence="3" key="1">
    <citation type="submission" date="2019-02" db="EMBL/GenBank/DDBJ databases">
        <authorList>
            <person name="Pothier F.J."/>
        </authorList>
    </citation>
    <scope>NUCLEOTIDE SEQUENCE</scope>
    <source>
        <strain evidence="3">CI-1B</strain>
    </source>
</reference>
<keyword evidence="4" id="KW-1185">Reference proteome</keyword>
<dbReference type="EMBL" id="CAADFC020000004">
    <property type="protein sequence ID" value="VIO65514.1"/>
    <property type="molecule type" value="Genomic_DNA"/>
</dbReference>
<comment type="caution">
    <text evidence="3">The sequence shown here is derived from an EMBL/GenBank/DDBJ whole genome shotgun (WGS) entry which is preliminary data.</text>
</comment>
<dbReference type="Gene3D" id="3.30.9.10">
    <property type="entry name" value="D-Amino Acid Oxidase, subunit A, domain 2"/>
    <property type="match status" value="1"/>
</dbReference>
<sequence length="405" mass="43686">MINKADAIIIGSGGLGAATAYYLSKRKGLSVALVDKHDIGSQTSPRAAGMVSCVRKSDLMTSLIKDACRKIEAFTEETGQPLDWVHSGSLKIARRPQDAEVIKADFERSRRMGLDVELISPEQASRLNPFLKPTGVVAAMWIGDDRYFDPAQVAVGFAKAAARQGATLLPNTDVLSVNISAGKVTGVTTANGIIEGSIVVDAAGAWTRQVAEASGIRVPLVPTRQQLIVTEPLDGARADLPMVRIMDAAVYTRPCQGGFLWGVYEETPRFFDMQSLGANFDVKDMPLDIEVLRAAAIEVKDQFPVLQTAKVREFRGGIPTMTADGHHILGPAPGTAGFYFASGCNVAGLSISPAVGELLATWIVDGEPRVDLSLMSVTRFNDRAWSEPELHREAAWQYRHFYGAV</sequence>
<dbReference type="Gene3D" id="3.50.50.60">
    <property type="entry name" value="FAD/NAD(P)-binding domain"/>
    <property type="match status" value="1"/>
</dbReference>
<dbReference type="GO" id="GO:0005737">
    <property type="term" value="C:cytoplasm"/>
    <property type="evidence" value="ECO:0007669"/>
    <property type="project" value="TreeGrafter"/>
</dbReference>
<dbReference type="InterPro" id="IPR006076">
    <property type="entry name" value="FAD-dep_OxRdtase"/>
</dbReference>
<dbReference type="RefSeq" id="WP_139857382.1">
    <property type="nucleotide sequence ID" value="NZ_CAADFC020000004.1"/>
</dbReference>
<evidence type="ECO:0000313" key="4">
    <source>
        <dbReference type="Proteomes" id="UP000328092"/>
    </source>
</evidence>
<dbReference type="PANTHER" id="PTHR13847:SF287">
    <property type="entry name" value="FAD-DEPENDENT OXIDOREDUCTASE DOMAIN-CONTAINING PROTEIN 1"/>
    <property type="match status" value="1"/>
</dbReference>
<protein>
    <submittedName>
        <fullName evidence="3">4-methylaminobutanoate oxidase (Formaldehyde-forming)</fullName>
        <ecNumber evidence="3">1.5.3.19</ecNumber>
    </submittedName>
</protein>
<dbReference type="Pfam" id="PF01266">
    <property type="entry name" value="DAO"/>
    <property type="match status" value="1"/>
</dbReference>
<evidence type="ECO:0000313" key="3">
    <source>
        <dbReference type="EMBL" id="VIO65514.1"/>
    </source>
</evidence>
<keyword evidence="1 3" id="KW-0560">Oxidoreductase</keyword>
<dbReference type="EC" id="1.5.3.19" evidence="3"/>
<evidence type="ECO:0000259" key="2">
    <source>
        <dbReference type="Pfam" id="PF01266"/>
    </source>
</evidence>
<evidence type="ECO:0000256" key="1">
    <source>
        <dbReference type="ARBA" id="ARBA00023002"/>
    </source>
</evidence>
<dbReference type="Proteomes" id="UP000328092">
    <property type="component" value="Unassembled WGS sequence"/>
</dbReference>
<name>A0A508SVE2_9BRAD</name>
<dbReference type="InterPro" id="IPR036188">
    <property type="entry name" value="FAD/NAD-bd_sf"/>
</dbReference>
<gene>
    <name evidence="3" type="primary">abo</name>
    <name evidence="3" type="ORF">CI1B_06170</name>
</gene>
<dbReference type="PANTHER" id="PTHR13847">
    <property type="entry name" value="SARCOSINE DEHYDROGENASE-RELATED"/>
    <property type="match status" value="1"/>
</dbReference>
<dbReference type="SUPFAM" id="SSF51905">
    <property type="entry name" value="FAD/NAD(P)-binding domain"/>
    <property type="match status" value="1"/>
</dbReference>
<dbReference type="AlphaFoldDB" id="A0A508SVE2"/>
<organism evidence="3 4">
    <name type="scientific">Bradyrhizobium ivorense</name>
    <dbReference type="NCBI Taxonomy" id="2511166"/>
    <lineage>
        <taxon>Bacteria</taxon>
        <taxon>Pseudomonadati</taxon>
        <taxon>Pseudomonadota</taxon>
        <taxon>Alphaproteobacteria</taxon>
        <taxon>Hyphomicrobiales</taxon>
        <taxon>Nitrobacteraceae</taxon>
        <taxon>Bradyrhizobium</taxon>
    </lineage>
</organism>
<proteinExistence type="predicted"/>
<accession>A0A508SVE2</accession>
<dbReference type="GO" id="GO:0102317">
    <property type="term" value="F:4-methylaminobutyrate oxidase (demethylating) activity"/>
    <property type="evidence" value="ECO:0007669"/>
    <property type="project" value="UniProtKB-EC"/>
</dbReference>
<dbReference type="OrthoDB" id="9804379at2"/>
<dbReference type="SUPFAM" id="SSF54373">
    <property type="entry name" value="FAD-linked reductases, C-terminal domain"/>
    <property type="match status" value="1"/>
</dbReference>
<feature type="domain" description="FAD dependent oxidoreductase" evidence="2">
    <location>
        <begin position="6"/>
        <end position="361"/>
    </location>
</feature>